<dbReference type="GO" id="GO:0031415">
    <property type="term" value="C:NatA complex"/>
    <property type="evidence" value="ECO:0007669"/>
    <property type="project" value="TreeGrafter"/>
</dbReference>
<proteinExistence type="predicted"/>
<organism evidence="5 6">
    <name type="scientific">Rickenella mellea</name>
    <dbReference type="NCBI Taxonomy" id="50990"/>
    <lineage>
        <taxon>Eukaryota</taxon>
        <taxon>Fungi</taxon>
        <taxon>Dikarya</taxon>
        <taxon>Basidiomycota</taxon>
        <taxon>Agaricomycotina</taxon>
        <taxon>Agaricomycetes</taxon>
        <taxon>Hymenochaetales</taxon>
        <taxon>Rickenellaceae</taxon>
        <taxon>Rickenella</taxon>
    </lineage>
</organism>
<feature type="region of interest" description="Disordered" evidence="4">
    <location>
        <begin position="848"/>
        <end position="868"/>
    </location>
</feature>
<dbReference type="InterPro" id="IPR011990">
    <property type="entry name" value="TPR-like_helical_dom_sf"/>
</dbReference>
<feature type="compositionally biased region" description="Basic and acidic residues" evidence="4">
    <location>
        <begin position="634"/>
        <end position="646"/>
    </location>
</feature>
<dbReference type="Pfam" id="PF13181">
    <property type="entry name" value="TPR_8"/>
    <property type="match status" value="1"/>
</dbReference>
<dbReference type="STRING" id="50990.A0A4Y7PX78"/>
<keyword evidence="2 3" id="KW-0802">TPR repeat</keyword>
<evidence type="ECO:0000313" key="6">
    <source>
        <dbReference type="Proteomes" id="UP000294933"/>
    </source>
</evidence>
<sequence>MPQGPAAGSAIPAKRALPSKESTLFKDLLSHYESRQLKKGHKIADQILKKFPEHGETLCMKGLVLTHMGKREEGLELVKKGIRLDLTSHICWHVFGLIQKGEKNYDEALKSYTQALRFDKENLNLLQDAANLQTQLRLFDSLQETRHTILRLRPNVRRNWVALAVAYHLGGNLEDARNVLEQYARTLKNIPDYDTEHSEVILYHIRLLADLGHNADALALLDTSAKSRAVVDRMSIMEYRARLLSSTGAQDDAAHAWRALIEHNPDNYAYYRGYLSAKGFDIDNLPEVKTPEVLKILSELGEQMPKAAAPRRLALDVASGTEFTTLARTYILSALRRGIPSLFADIKALYTDPAKRDAIERVVTAFYDSLSNSASASTPATHLWTLYFLAQHHSFSPSPPSPPSPPYTHALTLIHTALAHTPTLPELHTLHARILKRAGDPYGACAALEEARRLDGQDRYVNTKSAKYHLRCGMLEEAEGVLGVFTKKDAASPGADLEDMQSLLYMLEEASAQNRLNRPGLALKRYLAIQKVFDDIYNDQYDFHSYSIRRFTINIYLNLMSFEDKLRAHPAYVASSVEASRIYVRVHDDPSVATASTSIANMTGVAKKAIKKAKKAAFKAQEEPKKGLTQATSNEDKGLEPGPAKDEDPEGIKALGVKDPIEQAWKLLKPFATPTQNSLDVWIAVYDVSVRRQKYLLAAKALLKARGLKGEDGELHIRIVDFKQRVSSLPQLPADPIGPALASALALILPDELALETYNSQYLQRHASSAASVLAAAKVAHNLHAPIEEVEDLLFRLTTPEVNDDIKSGLATHAFLVKLGSRRADEFRQGCDDRYVLSTVFKTPEEIARLRAPPAQGMSDGDEPPEGQ</sequence>
<gene>
    <name evidence="5" type="ORF">BD410DRAFT_752055</name>
</gene>
<evidence type="ECO:0000256" key="2">
    <source>
        <dbReference type="ARBA" id="ARBA00022803"/>
    </source>
</evidence>
<evidence type="ECO:0000256" key="3">
    <source>
        <dbReference type="PROSITE-ProRule" id="PRU00339"/>
    </source>
</evidence>
<keyword evidence="1" id="KW-0677">Repeat</keyword>
<dbReference type="PROSITE" id="PS50005">
    <property type="entry name" value="TPR"/>
    <property type="match status" value="1"/>
</dbReference>
<dbReference type="SUPFAM" id="SSF48452">
    <property type="entry name" value="TPR-like"/>
    <property type="match status" value="2"/>
</dbReference>
<dbReference type="VEuPathDB" id="FungiDB:BD410DRAFT_752055"/>
<evidence type="ECO:0000256" key="1">
    <source>
        <dbReference type="ARBA" id="ARBA00022737"/>
    </source>
</evidence>
<protein>
    <submittedName>
        <fullName evidence="5">N-terminal acetyltransferase A auxiliary subunit</fullName>
    </submittedName>
</protein>
<dbReference type="InterPro" id="IPR019734">
    <property type="entry name" value="TPR_rpt"/>
</dbReference>
<name>A0A4Y7PX78_9AGAM</name>
<dbReference type="Gene3D" id="1.25.40.1040">
    <property type="match status" value="1"/>
</dbReference>
<feature type="region of interest" description="Disordered" evidence="4">
    <location>
        <begin position="621"/>
        <end position="651"/>
    </location>
</feature>
<dbReference type="PIRSF" id="PIRSF000422">
    <property type="entry name" value="N-terminal-AcTrfase-A_aux_su"/>
    <property type="match status" value="1"/>
</dbReference>
<dbReference type="GO" id="GO:0016740">
    <property type="term" value="F:transferase activity"/>
    <property type="evidence" value="ECO:0007669"/>
    <property type="project" value="UniProtKB-KW"/>
</dbReference>
<feature type="repeat" description="TPR" evidence="3">
    <location>
        <begin position="89"/>
        <end position="122"/>
    </location>
</feature>
<dbReference type="Proteomes" id="UP000294933">
    <property type="component" value="Unassembled WGS sequence"/>
</dbReference>
<dbReference type="AlphaFoldDB" id="A0A4Y7PX78"/>
<dbReference type="Gene3D" id="1.25.40.1010">
    <property type="match status" value="1"/>
</dbReference>
<dbReference type="OrthoDB" id="10263032at2759"/>
<accession>A0A4Y7PX78</accession>
<dbReference type="PANTHER" id="PTHR22767">
    <property type="entry name" value="N-TERMINAL ACETYLTRANSFERASE-RELATED"/>
    <property type="match status" value="1"/>
</dbReference>
<reference evidence="5 6" key="1">
    <citation type="submission" date="2018-06" db="EMBL/GenBank/DDBJ databases">
        <title>A transcriptomic atlas of mushroom development highlights an independent origin of complex multicellularity.</title>
        <authorList>
            <consortium name="DOE Joint Genome Institute"/>
            <person name="Krizsan K."/>
            <person name="Almasi E."/>
            <person name="Merenyi Z."/>
            <person name="Sahu N."/>
            <person name="Viragh M."/>
            <person name="Koszo T."/>
            <person name="Mondo S."/>
            <person name="Kiss B."/>
            <person name="Balint B."/>
            <person name="Kues U."/>
            <person name="Barry K."/>
            <person name="Hegedus J.C."/>
            <person name="Henrissat B."/>
            <person name="Johnson J."/>
            <person name="Lipzen A."/>
            <person name="Ohm R."/>
            <person name="Nagy I."/>
            <person name="Pangilinan J."/>
            <person name="Yan J."/>
            <person name="Xiong Y."/>
            <person name="Grigoriev I.V."/>
            <person name="Hibbett D.S."/>
            <person name="Nagy L.G."/>
        </authorList>
    </citation>
    <scope>NUCLEOTIDE SEQUENCE [LARGE SCALE GENOMIC DNA]</scope>
    <source>
        <strain evidence="5 6">SZMC22713</strain>
    </source>
</reference>
<evidence type="ECO:0000256" key="4">
    <source>
        <dbReference type="SAM" id="MobiDB-lite"/>
    </source>
</evidence>
<dbReference type="Pfam" id="PF12569">
    <property type="entry name" value="NatA_aux_su"/>
    <property type="match status" value="1"/>
</dbReference>
<keyword evidence="5" id="KW-0808">Transferase</keyword>
<evidence type="ECO:0000313" key="5">
    <source>
        <dbReference type="EMBL" id="TDL19618.1"/>
    </source>
</evidence>
<keyword evidence="6" id="KW-1185">Reference proteome</keyword>
<dbReference type="InterPro" id="IPR021183">
    <property type="entry name" value="NatA_aux_su"/>
</dbReference>
<dbReference type="SMART" id="SM00028">
    <property type="entry name" value="TPR"/>
    <property type="match status" value="4"/>
</dbReference>
<dbReference type="PANTHER" id="PTHR22767:SF2">
    <property type="entry name" value="N(ALPHA)-ACETYLTRANSFERASE 15_16, ISOFORM A"/>
    <property type="match status" value="1"/>
</dbReference>
<dbReference type="EMBL" id="ML170195">
    <property type="protein sequence ID" value="TDL19618.1"/>
    <property type="molecule type" value="Genomic_DNA"/>
</dbReference>